<dbReference type="InterPro" id="IPR014893">
    <property type="entry name" value="Ku_PK_bind"/>
</dbReference>
<dbReference type="InterPro" id="IPR036494">
    <property type="entry name" value="Ku_C_sf"/>
</dbReference>
<evidence type="ECO:0000256" key="1">
    <source>
        <dbReference type="SAM" id="MobiDB-lite"/>
    </source>
</evidence>
<reference evidence="3" key="1">
    <citation type="journal article" date="2023" name="DNA Res.">
        <title>Chromosome-level genome assembly of Phrynocephalus forsythii using third-generation DNA sequencing and Hi-C analysis.</title>
        <authorList>
            <person name="Qi Y."/>
            <person name="Zhao W."/>
            <person name="Zhao Y."/>
            <person name="Niu C."/>
            <person name="Cao S."/>
            <person name="Zhang Y."/>
        </authorList>
    </citation>
    <scope>NUCLEOTIDE SEQUENCE</scope>
    <source>
        <tissue evidence="3">Muscle</tissue>
    </source>
</reference>
<name>A0A9Q1B9T3_9SAUR</name>
<proteinExistence type="predicted"/>
<evidence type="ECO:0000313" key="3">
    <source>
        <dbReference type="EMBL" id="KAJ7345931.1"/>
    </source>
</evidence>
<feature type="compositionally biased region" description="Basic and acidic residues" evidence="1">
    <location>
        <begin position="1"/>
        <end position="26"/>
    </location>
</feature>
<organism evidence="3 4">
    <name type="scientific">Phrynocephalus forsythii</name>
    <dbReference type="NCBI Taxonomy" id="171643"/>
    <lineage>
        <taxon>Eukaryota</taxon>
        <taxon>Metazoa</taxon>
        <taxon>Chordata</taxon>
        <taxon>Craniata</taxon>
        <taxon>Vertebrata</taxon>
        <taxon>Euteleostomi</taxon>
        <taxon>Lepidosauria</taxon>
        <taxon>Squamata</taxon>
        <taxon>Bifurcata</taxon>
        <taxon>Unidentata</taxon>
        <taxon>Episquamata</taxon>
        <taxon>Toxicofera</taxon>
        <taxon>Iguania</taxon>
        <taxon>Acrodonta</taxon>
        <taxon>Agamidae</taxon>
        <taxon>Agaminae</taxon>
        <taxon>Phrynocephalus</taxon>
    </lineage>
</organism>
<dbReference type="OrthoDB" id="30826at2759"/>
<dbReference type="AlphaFoldDB" id="A0A9Q1B9T3"/>
<dbReference type="FunFam" id="1.25.40.240:FF:000001">
    <property type="entry name" value="X-ray repair cross-complementing protein 5"/>
    <property type="match status" value="1"/>
</dbReference>
<accession>A0A9Q1B9T3</accession>
<dbReference type="Gene3D" id="1.25.40.240">
    <property type="entry name" value="Ku, C-terminal domain"/>
    <property type="match status" value="1"/>
</dbReference>
<dbReference type="SUPFAM" id="SSF101420">
    <property type="entry name" value="C-terminal domain of Ku80"/>
    <property type="match status" value="1"/>
</dbReference>
<gene>
    <name evidence="3" type="ORF">JRQ81_001881</name>
</gene>
<keyword evidence="4" id="KW-1185">Reference proteome</keyword>
<dbReference type="Pfam" id="PF08785">
    <property type="entry name" value="Ku_PK_bind"/>
    <property type="match status" value="1"/>
</dbReference>
<protein>
    <recommendedName>
        <fullName evidence="2">Ku C-terminal domain-containing protein</fullName>
    </recommendedName>
</protein>
<dbReference type="EMBL" id="JAPFRF010000001">
    <property type="protein sequence ID" value="KAJ7345931.1"/>
    <property type="molecule type" value="Genomic_DNA"/>
</dbReference>
<evidence type="ECO:0000313" key="4">
    <source>
        <dbReference type="Proteomes" id="UP001142489"/>
    </source>
</evidence>
<sequence length="188" mass="21219">MKEQKTAQHIFKDSNEDEPSGKKANMEGDEGGFRIASLAEGNVTTVGSVNPAENFRVLVKQKNVDFKEVSQQLIKHIHQFLENRGPLYYMKSIDCIKVFREEAIKLSEVQCFNDFLESLKKKVEDRNLTDFWEIIIQDKISLITKDEAGGSSVTAEDAKKFLAPKQKLMETSTVADEGGDVDDLLDMI</sequence>
<evidence type="ECO:0000259" key="2">
    <source>
        <dbReference type="Pfam" id="PF08785"/>
    </source>
</evidence>
<feature type="region of interest" description="Disordered" evidence="1">
    <location>
        <begin position="1"/>
        <end position="27"/>
    </location>
</feature>
<feature type="domain" description="Ku C-terminal" evidence="2">
    <location>
        <begin position="50"/>
        <end position="162"/>
    </location>
</feature>
<comment type="caution">
    <text evidence="3">The sequence shown here is derived from an EMBL/GenBank/DDBJ whole genome shotgun (WGS) entry which is preliminary data.</text>
</comment>
<dbReference type="Proteomes" id="UP001142489">
    <property type="component" value="Unassembled WGS sequence"/>
</dbReference>